<evidence type="ECO:0000313" key="2">
    <source>
        <dbReference type="Proteomes" id="UP001314170"/>
    </source>
</evidence>
<dbReference type="AlphaFoldDB" id="A0AAV1R972"/>
<dbReference type="Proteomes" id="UP001314170">
    <property type="component" value="Unassembled WGS sequence"/>
</dbReference>
<dbReference type="EMBL" id="CAWUPB010000913">
    <property type="protein sequence ID" value="CAK7330631.1"/>
    <property type="molecule type" value="Genomic_DNA"/>
</dbReference>
<protein>
    <recommendedName>
        <fullName evidence="3">Ribosomal protein L32</fullName>
    </recommendedName>
</protein>
<reference evidence="1 2" key="1">
    <citation type="submission" date="2024-01" db="EMBL/GenBank/DDBJ databases">
        <authorList>
            <person name="Waweru B."/>
        </authorList>
    </citation>
    <scope>NUCLEOTIDE SEQUENCE [LARGE SCALE GENOMIC DNA]</scope>
</reference>
<gene>
    <name evidence="1" type="ORF">DCAF_LOCUS8056</name>
</gene>
<accession>A0AAV1R972</accession>
<evidence type="ECO:0008006" key="3">
    <source>
        <dbReference type="Google" id="ProtNLM"/>
    </source>
</evidence>
<comment type="caution">
    <text evidence="1">The sequence shown here is derived from an EMBL/GenBank/DDBJ whole genome shotgun (WGS) entry which is preliminary data.</text>
</comment>
<proteinExistence type="predicted"/>
<sequence length="71" mass="7639">MKQGSKDSAHDPMAGSTLFGLIAQDFTSSFDLLCVKRNLFSKVVSSSSGKWSNSRSNSSTIGFFTKAKIIS</sequence>
<name>A0AAV1R972_9ROSI</name>
<keyword evidence="2" id="KW-1185">Reference proteome</keyword>
<evidence type="ECO:0000313" key="1">
    <source>
        <dbReference type="EMBL" id="CAK7330631.1"/>
    </source>
</evidence>
<organism evidence="1 2">
    <name type="scientific">Dovyalis caffra</name>
    <dbReference type="NCBI Taxonomy" id="77055"/>
    <lineage>
        <taxon>Eukaryota</taxon>
        <taxon>Viridiplantae</taxon>
        <taxon>Streptophyta</taxon>
        <taxon>Embryophyta</taxon>
        <taxon>Tracheophyta</taxon>
        <taxon>Spermatophyta</taxon>
        <taxon>Magnoliopsida</taxon>
        <taxon>eudicotyledons</taxon>
        <taxon>Gunneridae</taxon>
        <taxon>Pentapetalae</taxon>
        <taxon>rosids</taxon>
        <taxon>fabids</taxon>
        <taxon>Malpighiales</taxon>
        <taxon>Salicaceae</taxon>
        <taxon>Flacourtieae</taxon>
        <taxon>Dovyalis</taxon>
    </lineage>
</organism>